<reference evidence="5 6" key="1">
    <citation type="submission" date="2019-03" db="EMBL/GenBank/DDBJ databases">
        <title>Genomic Encyclopedia of Type Strains, Phase III (KMG-III): the genomes of soil and plant-associated and newly described type strains.</title>
        <authorList>
            <person name="Whitman W."/>
        </authorList>
    </citation>
    <scope>NUCLEOTIDE SEQUENCE [LARGE SCALE GENOMIC DNA]</scope>
    <source>
        <strain evidence="5 6">LMG 29544</strain>
    </source>
</reference>
<dbReference type="Pfam" id="PF00990">
    <property type="entry name" value="GGDEF"/>
    <property type="match status" value="1"/>
</dbReference>
<sequence length="432" mass="46829">MRRDNHVFKKCAVCAVNCQTFCFLRGRVASGTTLYASCNLRGALRRIAPPMLDPASILIVTVLSGIMSMAVLGSLRPAAIPGVGYWIRGNALAIAGLILFALQRSTPQYLSVIAANGVFSIAVVQMLQGCRQFFGRKPVEFGEYACWAAMMLGFLCWTYVVVDINARIASSSFFHAYVYASVAWITYKGHIPGRPKYSYHFVTAAASIGAIGHLSRGLIYGFGFVHQTALLQPNVVNIAFLGLGILALPSLSIGMVMLAHDRMAERLERWANVDELTGALTRRAFLARAEARIAQTLANGTRLSIAIIDIDHFKAINDEYGHACGDEVLAHFGRVVAANIRSTDVFGRLGGEEFAVLYRSTGRADAVEQLDRLRATIAGGGCRLSEGELLVYTFSAGADEYRRGETLANLMARADAALYAAKARGRNRVMAG</sequence>
<evidence type="ECO:0000259" key="4">
    <source>
        <dbReference type="PROSITE" id="PS50887"/>
    </source>
</evidence>
<dbReference type="Gene3D" id="3.30.70.270">
    <property type="match status" value="1"/>
</dbReference>
<dbReference type="SUPFAM" id="SSF55073">
    <property type="entry name" value="Nucleotide cyclase"/>
    <property type="match status" value="1"/>
</dbReference>
<dbReference type="NCBIfam" id="TIGR00254">
    <property type="entry name" value="GGDEF"/>
    <property type="match status" value="1"/>
</dbReference>
<evidence type="ECO:0000313" key="6">
    <source>
        <dbReference type="Proteomes" id="UP000295509"/>
    </source>
</evidence>
<dbReference type="PANTHER" id="PTHR45138">
    <property type="entry name" value="REGULATORY COMPONENTS OF SENSORY TRANSDUCTION SYSTEM"/>
    <property type="match status" value="1"/>
</dbReference>
<keyword evidence="3" id="KW-0812">Transmembrane</keyword>
<evidence type="ECO:0000256" key="3">
    <source>
        <dbReference type="SAM" id="Phobius"/>
    </source>
</evidence>
<comment type="catalytic activity">
    <reaction evidence="2">
        <text>2 GTP = 3',3'-c-di-GMP + 2 diphosphate</text>
        <dbReference type="Rhea" id="RHEA:24898"/>
        <dbReference type="ChEBI" id="CHEBI:33019"/>
        <dbReference type="ChEBI" id="CHEBI:37565"/>
        <dbReference type="ChEBI" id="CHEBI:58805"/>
        <dbReference type="EC" id="2.7.7.65"/>
    </reaction>
</comment>
<dbReference type="InterPro" id="IPR000160">
    <property type="entry name" value="GGDEF_dom"/>
</dbReference>
<dbReference type="PANTHER" id="PTHR45138:SF9">
    <property type="entry name" value="DIGUANYLATE CYCLASE DGCM-RELATED"/>
    <property type="match status" value="1"/>
</dbReference>
<accession>A0A4R8LAN5</accession>
<feature type="transmembrane region" description="Helical" evidence="3">
    <location>
        <begin position="109"/>
        <end position="129"/>
    </location>
</feature>
<feature type="transmembrane region" description="Helical" evidence="3">
    <location>
        <begin position="55"/>
        <end position="73"/>
    </location>
</feature>
<keyword evidence="6" id="KW-1185">Reference proteome</keyword>
<dbReference type="SMART" id="SM00267">
    <property type="entry name" value="GGDEF"/>
    <property type="match status" value="1"/>
</dbReference>
<dbReference type="FunFam" id="3.30.70.270:FF:000001">
    <property type="entry name" value="Diguanylate cyclase domain protein"/>
    <property type="match status" value="1"/>
</dbReference>
<feature type="transmembrane region" description="Helical" evidence="3">
    <location>
        <begin position="168"/>
        <end position="187"/>
    </location>
</feature>
<comment type="caution">
    <text evidence="5">The sequence shown here is derived from an EMBL/GenBank/DDBJ whole genome shotgun (WGS) entry which is preliminary data.</text>
</comment>
<dbReference type="InterPro" id="IPR043128">
    <property type="entry name" value="Rev_trsase/Diguanyl_cyclase"/>
</dbReference>
<proteinExistence type="predicted"/>
<protein>
    <recommendedName>
        <fullName evidence="1">diguanylate cyclase</fullName>
        <ecNumber evidence="1">2.7.7.65</ecNumber>
    </recommendedName>
</protein>
<feature type="transmembrane region" description="Helical" evidence="3">
    <location>
        <begin position="85"/>
        <end position="103"/>
    </location>
</feature>
<gene>
    <name evidence="5" type="ORF">BX592_12834</name>
</gene>
<evidence type="ECO:0000256" key="2">
    <source>
        <dbReference type="ARBA" id="ARBA00034247"/>
    </source>
</evidence>
<dbReference type="GO" id="GO:0052621">
    <property type="term" value="F:diguanylate cyclase activity"/>
    <property type="evidence" value="ECO:0007669"/>
    <property type="project" value="UniProtKB-EC"/>
</dbReference>
<dbReference type="EMBL" id="SORE01000028">
    <property type="protein sequence ID" value="TDY39030.1"/>
    <property type="molecule type" value="Genomic_DNA"/>
</dbReference>
<name>A0A4R8LAN5_9BURK</name>
<feature type="transmembrane region" description="Helical" evidence="3">
    <location>
        <begin position="141"/>
        <end position="162"/>
    </location>
</feature>
<dbReference type="AlphaFoldDB" id="A0A4R8LAN5"/>
<feature type="transmembrane region" description="Helical" evidence="3">
    <location>
        <begin position="199"/>
        <end position="223"/>
    </location>
</feature>
<dbReference type="PROSITE" id="PS50887">
    <property type="entry name" value="GGDEF"/>
    <property type="match status" value="1"/>
</dbReference>
<dbReference type="EC" id="2.7.7.65" evidence="1"/>
<dbReference type="InterPro" id="IPR029787">
    <property type="entry name" value="Nucleotide_cyclase"/>
</dbReference>
<evidence type="ECO:0000313" key="5">
    <source>
        <dbReference type="EMBL" id="TDY39030.1"/>
    </source>
</evidence>
<dbReference type="Proteomes" id="UP000295509">
    <property type="component" value="Unassembled WGS sequence"/>
</dbReference>
<feature type="transmembrane region" description="Helical" evidence="3">
    <location>
        <begin position="235"/>
        <end position="259"/>
    </location>
</feature>
<evidence type="ECO:0000256" key="1">
    <source>
        <dbReference type="ARBA" id="ARBA00012528"/>
    </source>
</evidence>
<organism evidence="5 6">
    <name type="scientific">Paraburkholderia rhizosphaerae</name>
    <dbReference type="NCBI Taxonomy" id="480658"/>
    <lineage>
        <taxon>Bacteria</taxon>
        <taxon>Pseudomonadati</taxon>
        <taxon>Pseudomonadota</taxon>
        <taxon>Betaproteobacteria</taxon>
        <taxon>Burkholderiales</taxon>
        <taxon>Burkholderiaceae</taxon>
        <taxon>Paraburkholderia</taxon>
    </lineage>
</organism>
<dbReference type="CDD" id="cd01949">
    <property type="entry name" value="GGDEF"/>
    <property type="match status" value="1"/>
</dbReference>
<keyword evidence="3" id="KW-1133">Transmembrane helix</keyword>
<keyword evidence="3" id="KW-0472">Membrane</keyword>
<dbReference type="InterPro" id="IPR050469">
    <property type="entry name" value="Diguanylate_Cyclase"/>
</dbReference>
<feature type="domain" description="GGDEF" evidence="4">
    <location>
        <begin position="301"/>
        <end position="432"/>
    </location>
</feature>